<comment type="caution">
    <text evidence="2">The sequence shown here is derived from an EMBL/GenBank/DDBJ whole genome shotgun (WGS) entry which is preliminary data.</text>
</comment>
<feature type="region of interest" description="Disordered" evidence="1">
    <location>
        <begin position="1"/>
        <end position="44"/>
    </location>
</feature>
<gene>
    <name evidence="2" type="ORF">C7212DRAFT_345965</name>
</gene>
<protein>
    <submittedName>
        <fullName evidence="2">Uncharacterized protein</fullName>
    </submittedName>
</protein>
<name>A0A317SLB0_9PEZI</name>
<dbReference type="OrthoDB" id="5414590at2759"/>
<evidence type="ECO:0000313" key="3">
    <source>
        <dbReference type="Proteomes" id="UP000246991"/>
    </source>
</evidence>
<dbReference type="EMBL" id="PYWC01000062">
    <property type="protein sequence ID" value="PWW74450.1"/>
    <property type="molecule type" value="Genomic_DNA"/>
</dbReference>
<dbReference type="AlphaFoldDB" id="A0A317SLB0"/>
<accession>A0A317SLB0</accession>
<reference evidence="2 3" key="1">
    <citation type="submission" date="2018-03" db="EMBL/GenBank/DDBJ databases">
        <title>Genomes of Pezizomycetes fungi and the evolution of truffles.</title>
        <authorList>
            <person name="Murat C."/>
            <person name="Payen T."/>
            <person name="Noel B."/>
            <person name="Kuo A."/>
            <person name="Martin F.M."/>
        </authorList>
    </citation>
    <scope>NUCLEOTIDE SEQUENCE [LARGE SCALE GENOMIC DNA]</scope>
    <source>
        <strain evidence="2">091103-1</strain>
    </source>
</reference>
<proteinExistence type="predicted"/>
<evidence type="ECO:0000256" key="1">
    <source>
        <dbReference type="SAM" id="MobiDB-lite"/>
    </source>
</evidence>
<feature type="region of interest" description="Disordered" evidence="1">
    <location>
        <begin position="238"/>
        <end position="272"/>
    </location>
</feature>
<dbReference type="Proteomes" id="UP000246991">
    <property type="component" value="Unassembled WGS sequence"/>
</dbReference>
<evidence type="ECO:0000313" key="2">
    <source>
        <dbReference type="EMBL" id="PWW74450.1"/>
    </source>
</evidence>
<sequence>MSSGQPKPTGEKQSRPLQILVYTPQSGGTKGPPQTSEVFDVGGSCKDGAGGSRALESTTIGNGETLGIPEYTTHIIRPSPSSSSTPEKSKGQYHQPVTAAPAAQIYPHYHYAYPDAFLHLYLSHEEPTLPLPLPPHPIPPPPQQPPEFAIETMAIPPISEEEWNMLNSPESSLEEMLGPNLGTPAVMEELLETCLPLDSTDEGRQWWHELLSVEGDGEGFWTRFLGGDGGVVRGEAGWGVNGEGEVQGGDTPRKRDSPETIRIIPSLGPYRI</sequence>
<feature type="compositionally biased region" description="Gly residues" evidence="1">
    <location>
        <begin position="238"/>
        <end position="247"/>
    </location>
</feature>
<feature type="region of interest" description="Disordered" evidence="1">
    <location>
        <begin position="74"/>
        <end position="93"/>
    </location>
</feature>
<feature type="compositionally biased region" description="Polar residues" evidence="1">
    <location>
        <begin position="23"/>
        <end position="37"/>
    </location>
</feature>
<organism evidence="2 3">
    <name type="scientific">Tuber magnatum</name>
    <name type="common">white Piedmont truffle</name>
    <dbReference type="NCBI Taxonomy" id="42249"/>
    <lineage>
        <taxon>Eukaryota</taxon>
        <taxon>Fungi</taxon>
        <taxon>Dikarya</taxon>
        <taxon>Ascomycota</taxon>
        <taxon>Pezizomycotina</taxon>
        <taxon>Pezizomycetes</taxon>
        <taxon>Pezizales</taxon>
        <taxon>Tuberaceae</taxon>
        <taxon>Tuber</taxon>
    </lineage>
</organism>
<keyword evidence="3" id="KW-1185">Reference proteome</keyword>